<dbReference type="AlphaFoldDB" id="A0A1M7YU01"/>
<keyword evidence="3" id="KW-1185">Reference proteome</keyword>
<organism evidence="2 3">
    <name type="scientific">Vibrio quintilis</name>
    <dbReference type="NCBI Taxonomy" id="1117707"/>
    <lineage>
        <taxon>Bacteria</taxon>
        <taxon>Pseudomonadati</taxon>
        <taxon>Pseudomonadota</taxon>
        <taxon>Gammaproteobacteria</taxon>
        <taxon>Vibrionales</taxon>
        <taxon>Vibrionaceae</taxon>
        <taxon>Vibrio</taxon>
    </lineage>
</organism>
<dbReference type="STRING" id="1117707.VQ7734_01835"/>
<dbReference type="PANTHER" id="PTHR37812">
    <property type="entry name" value="MU-LIKE PROPHAGE FLUMU PROTEIN C"/>
    <property type="match status" value="1"/>
</dbReference>
<dbReference type="EMBL" id="FRFG01000019">
    <property type="protein sequence ID" value="SHO56072.1"/>
    <property type="molecule type" value="Genomic_DNA"/>
</dbReference>
<proteinExistence type="predicted"/>
<feature type="domain" description="Mor transcription activator" evidence="1">
    <location>
        <begin position="29"/>
        <end position="122"/>
    </location>
</feature>
<accession>A0A1M7YU01</accession>
<sequence>MDNYLTKKIIDKVTKDPSIIHNFQESGVNWPDELSGLYETLDLFLSDYESVPEEAPLLLTLLISDNIGGIQFYLPKANKIKQSLRNIIIQNEFNGFNTHDLAQEYHLSDKTINEILKSNTLKKTCHENTKYFSIRNITPPSSPNKYWDKSVLEFYKLVQQALSTIGMNEEANAVEVAFYLMQSFGGCQRYFPKADKIQEYLTSISIYSERKKGKSVNTIAKLYKKSPKTIYEICARMEKHSIQTDAMQT</sequence>
<dbReference type="InterPro" id="IPR052411">
    <property type="entry name" value="c-mor_Regulatory_Protein"/>
</dbReference>
<dbReference type="Gene3D" id="1.10.10.60">
    <property type="entry name" value="Homeodomain-like"/>
    <property type="match status" value="1"/>
</dbReference>
<name>A0A1M7YU01_9VIBR</name>
<dbReference type="SUPFAM" id="SSF46689">
    <property type="entry name" value="Homeodomain-like"/>
    <property type="match status" value="2"/>
</dbReference>
<evidence type="ECO:0000313" key="3">
    <source>
        <dbReference type="Proteomes" id="UP000184600"/>
    </source>
</evidence>
<gene>
    <name evidence="2" type="ORF">VQ7734_01835</name>
</gene>
<dbReference type="Pfam" id="PF08765">
    <property type="entry name" value="Mor"/>
    <property type="match status" value="2"/>
</dbReference>
<dbReference type="RefSeq" id="WP_073581650.1">
    <property type="nucleotide sequence ID" value="NZ_AP024897.1"/>
</dbReference>
<evidence type="ECO:0000259" key="1">
    <source>
        <dbReference type="Pfam" id="PF08765"/>
    </source>
</evidence>
<dbReference type="InterPro" id="IPR009057">
    <property type="entry name" value="Homeodomain-like_sf"/>
</dbReference>
<dbReference type="OrthoDB" id="6387485at2"/>
<dbReference type="PANTHER" id="PTHR37812:SF1">
    <property type="entry name" value="MU-LIKE PROPHAGE FLUMU PROTEIN C"/>
    <property type="match status" value="1"/>
</dbReference>
<evidence type="ECO:0000313" key="2">
    <source>
        <dbReference type="EMBL" id="SHO56072.1"/>
    </source>
</evidence>
<reference evidence="3" key="1">
    <citation type="submission" date="2016-12" db="EMBL/GenBank/DDBJ databases">
        <authorList>
            <person name="Rodrigo-Torres L."/>
            <person name="Arahal R.D."/>
            <person name="Lucena T."/>
        </authorList>
    </citation>
    <scope>NUCLEOTIDE SEQUENCE [LARGE SCALE GENOMIC DNA]</scope>
</reference>
<feature type="domain" description="Mor transcription activator" evidence="1">
    <location>
        <begin position="147"/>
        <end position="244"/>
    </location>
</feature>
<dbReference type="InterPro" id="IPR014875">
    <property type="entry name" value="Mor_transcription_activator"/>
</dbReference>
<protein>
    <submittedName>
        <fullName evidence="2">Mor transcription activator family protein</fullName>
    </submittedName>
</protein>
<dbReference type="Proteomes" id="UP000184600">
    <property type="component" value="Unassembled WGS sequence"/>
</dbReference>